<dbReference type="AlphaFoldDB" id="A0A286RIT0"/>
<keyword evidence="2" id="KW-0812">Transmembrane</keyword>
<dbReference type="Pfam" id="PF03703">
    <property type="entry name" value="bPH_2"/>
    <property type="match status" value="1"/>
</dbReference>
<keyword evidence="2" id="KW-1133">Transmembrane helix</keyword>
<dbReference type="InterPro" id="IPR005182">
    <property type="entry name" value="YdbS-like_PH"/>
</dbReference>
<sequence length="212" mass="23835">MKCPNCGSELDPLTGVCPQCQGGENPAQATARAPASGAETEQAPKRGDPDVELWKASYSPWGMIGTWMTLGIITIIVIVVDILLMRGPLKNQVGPLWGITLGLVAIAWLVFLVIAWYRKMTIQYRLTTYRFYHRKGFVFRTVDSMEVIDIDDIAMHQNLLERLVGVGRVILRTKDPSDPFLVLQGVPNPEEAFKKIDKARRDEQIRRSIKVQ</sequence>
<proteinExistence type="predicted"/>
<gene>
    <name evidence="4" type="ORF">THTE_3230</name>
</gene>
<evidence type="ECO:0000313" key="5">
    <source>
        <dbReference type="Proteomes" id="UP000215086"/>
    </source>
</evidence>
<keyword evidence="5" id="KW-1185">Reference proteome</keyword>
<dbReference type="PANTHER" id="PTHR37938:SF1">
    <property type="entry name" value="BLL0215 PROTEIN"/>
    <property type="match status" value="1"/>
</dbReference>
<dbReference type="EMBL" id="CP018477">
    <property type="protein sequence ID" value="ASV75832.1"/>
    <property type="molecule type" value="Genomic_DNA"/>
</dbReference>
<evidence type="ECO:0000256" key="2">
    <source>
        <dbReference type="SAM" id="Phobius"/>
    </source>
</evidence>
<accession>A0A286RIT0</accession>
<keyword evidence="2" id="KW-0472">Membrane</keyword>
<evidence type="ECO:0000256" key="1">
    <source>
        <dbReference type="SAM" id="MobiDB-lite"/>
    </source>
</evidence>
<dbReference type="KEGG" id="ttf:THTE_3230"/>
<organism evidence="4 5">
    <name type="scientific">Thermogutta terrifontis</name>
    <dbReference type="NCBI Taxonomy" id="1331910"/>
    <lineage>
        <taxon>Bacteria</taxon>
        <taxon>Pseudomonadati</taxon>
        <taxon>Planctomycetota</taxon>
        <taxon>Planctomycetia</taxon>
        <taxon>Pirellulales</taxon>
        <taxon>Thermoguttaceae</taxon>
        <taxon>Thermogutta</taxon>
    </lineage>
</organism>
<feature type="domain" description="YdbS-like PH" evidence="3">
    <location>
        <begin position="121"/>
        <end position="195"/>
    </location>
</feature>
<dbReference type="PANTHER" id="PTHR37938">
    <property type="entry name" value="BLL0215 PROTEIN"/>
    <property type="match status" value="1"/>
</dbReference>
<feature type="region of interest" description="Disordered" evidence="1">
    <location>
        <begin position="24"/>
        <end position="48"/>
    </location>
</feature>
<dbReference type="RefSeq" id="WP_095415769.1">
    <property type="nucleotide sequence ID" value="NZ_CP018477.1"/>
</dbReference>
<feature type="transmembrane region" description="Helical" evidence="2">
    <location>
        <begin position="96"/>
        <end position="117"/>
    </location>
</feature>
<evidence type="ECO:0000313" key="4">
    <source>
        <dbReference type="EMBL" id="ASV75832.1"/>
    </source>
</evidence>
<reference evidence="4 5" key="1">
    <citation type="journal article" name="Front. Microbiol.">
        <title>Sugar Metabolism of the First Thermophilic Planctomycete Thermogutta terrifontis: Comparative Genomic and Transcriptomic Approaches.</title>
        <authorList>
            <person name="Elcheninov A.G."/>
            <person name="Menzel P."/>
            <person name="Gudbergsdottir S.R."/>
            <person name="Slesarev A.I."/>
            <person name="Kadnikov V.V."/>
            <person name="Krogh A."/>
            <person name="Bonch-Osmolovskaya E.A."/>
            <person name="Peng X."/>
            <person name="Kublanov I.V."/>
        </authorList>
    </citation>
    <scope>NUCLEOTIDE SEQUENCE [LARGE SCALE GENOMIC DNA]</scope>
    <source>
        <strain evidence="4 5">R1</strain>
    </source>
</reference>
<dbReference type="Proteomes" id="UP000215086">
    <property type="component" value="Chromosome"/>
</dbReference>
<dbReference type="OrthoDB" id="269393at2"/>
<evidence type="ECO:0000259" key="3">
    <source>
        <dbReference type="Pfam" id="PF03703"/>
    </source>
</evidence>
<protein>
    <recommendedName>
        <fullName evidence="3">YdbS-like PH domain-containing protein</fullName>
    </recommendedName>
</protein>
<name>A0A286RIT0_9BACT</name>
<feature type="transmembrane region" description="Helical" evidence="2">
    <location>
        <begin position="64"/>
        <end position="84"/>
    </location>
</feature>